<reference evidence="3" key="1">
    <citation type="submission" date="2016-06" db="UniProtKB">
        <authorList>
            <consortium name="WormBaseParasite"/>
        </authorList>
    </citation>
    <scope>IDENTIFICATION</scope>
</reference>
<evidence type="ECO:0000313" key="3">
    <source>
        <dbReference type="WBParaSite" id="ECPE_0000534801-mRNA-1"/>
    </source>
</evidence>
<accession>A0A183AEF0</accession>
<organism evidence="3">
    <name type="scientific">Echinostoma caproni</name>
    <dbReference type="NCBI Taxonomy" id="27848"/>
    <lineage>
        <taxon>Eukaryota</taxon>
        <taxon>Metazoa</taxon>
        <taxon>Spiralia</taxon>
        <taxon>Lophotrochozoa</taxon>
        <taxon>Platyhelminthes</taxon>
        <taxon>Trematoda</taxon>
        <taxon>Digenea</taxon>
        <taxon>Plagiorchiida</taxon>
        <taxon>Echinostomata</taxon>
        <taxon>Echinostomatoidea</taxon>
        <taxon>Echinostomatidae</taxon>
        <taxon>Echinostoma</taxon>
    </lineage>
</organism>
<dbReference type="EMBL" id="UZAN01042187">
    <property type="protein sequence ID" value="VDP75247.1"/>
    <property type="molecule type" value="Genomic_DNA"/>
</dbReference>
<dbReference type="WBParaSite" id="ECPE_0000534801-mRNA-1">
    <property type="protein sequence ID" value="ECPE_0000534801-mRNA-1"/>
    <property type="gene ID" value="ECPE_0000534801"/>
</dbReference>
<name>A0A183AEF0_9TREM</name>
<evidence type="ECO:0000313" key="2">
    <source>
        <dbReference type="Proteomes" id="UP000272942"/>
    </source>
</evidence>
<dbReference type="AlphaFoldDB" id="A0A183AEF0"/>
<reference evidence="1 2" key="2">
    <citation type="submission" date="2018-11" db="EMBL/GenBank/DDBJ databases">
        <authorList>
            <consortium name="Pathogen Informatics"/>
        </authorList>
    </citation>
    <scope>NUCLEOTIDE SEQUENCE [LARGE SCALE GENOMIC DNA]</scope>
    <source>
        <strain evidence="1 2">Egypt</strain>
    </source>
</reference>
<evidence type="ECO:0000313" key="1">
    <source>
        <dbReference type="EMBL" id="VDP75247.1"/>
    </source>
</evidence>
<protein>
    <submittedName>
        <fullName evidence="3">Lipase_3 domain-containing protein</fullName>
    </submittedName>
</protein>
<gene>
    <name evidence="1" type="ORF">ECPE_LOCUS5335</name>
</gene>
<proteinExistence type="predicted"/>
<dbReference type="Proteomes" id="UP000272942">
    <property type="component" value="Unassembled WGS sequence"/>
</dbReference>
<keyword evidence="2" id="KW-1185">Reference proteome</keyword>
<sequence length="211" mass="24626">MAGSQILVFKSGQGQRLKSLHRLELERPMCQTTTITTTTTTTTTTHHYYYYYYSQKTQFYPPDQRPGCLYAHCFFSQPSGENTVDYSVIDKTGDWRLSLESVLFREPGRDRIRNCHWETLWNGICKMNSFINHKFKKEYIFSAFGLGISDETLLSFRKMLTDMTFVIPEYVVNNEVVKDLGAPRHLKIHPVLTILTDKQLLMYAKFLIIPL</sequence>